<dbReference type="InterPro" id="IPR035901">
    <property type="entry name" value="GIY-YIG_endonuc_sf"/>
</dbReference>
<reference evidence="3" key="2">
    <citation type="submission" date="2015-03" db="EMBL/GenBank/DDBJ databases">
        <title>The genome and structure of Sinorhizobium meliloti phage phiM9.</title>
        <authorList>
            <person name="Johnson M.C."/>
            <person name="Tatum K.B."/>
            <person name="Lynn J.S."/>
            <person name="Brewer T.E."/>
            <person name="Washburn B.K."/>
            <person name="Stroupe M.E."/>
            <person name="Jones K.M."/>
        </authorList>
    </citation>
    <scope>NUCLEOTIDE SEQUENCE [LARGE SCALE GENOMIC DNA]</scope>
</reference>
<keyword evidence="2" id="KW-0540">Nuclease</keyword>
<evidence type="ECO:0000256" key="1">
    <source>
        <dbReference type="SAM" id="MobiDB-lite"/>
    </source>
</evidence>
<dbReference type="OrthoDB" id="16308at10239"/>
<accession>A0A0F6R4V3</accession>
<evidence type="ECO:0000313" key="3">
    <source>
        <dbReference type="Proteomes" id="UP000033804"/>
    </source>
</evidence>
<reference evidence="2 3" key="1">
    <citation type="journal article" date="2015" name="J. Virol.">
        <title>Sinorhizobium meliloti Phage ?M9 Defines a New Group of T4 Superfamily Phages with Unusual Genomic Features but a Common T=16 Capsid.</title>
        <authorList>
            <person name="Johnson M.C."/>
            <person name="Tatum K.B."/>
            <person name="Lynn J.S."/>
            <person name="Brewer T.E."/>
            <person name="Lu S."/>
            <person name="Washburn B.K."/>
            <person name="Stroupe M.E."/>
            <person name="Jones K.M."/>
        </authorList>
    </citation>
    <scope>NUCLEOTIDE SEQUENCE [LARGE SCALE GENOMIC DNA]</scope>
</reference>
<keyword evidence="2" id="KW-0255">Endonuclease</keyword>
<organism evidence="2 3">
    <name type="scientific">Sinorhizobium phage phiM9</name>
    <dbReference type="NCBI Taxonomy" id="1636182"/>
    <lineage>
        <taxon>Viruses</taxon>
        <taxon>Duplodnaviria</taxon>
        <taxon>Heunggongvirae</taxon>
        <taxon>Uroviricota</taxon>
        <taxon>Caudoviricetes</taxon>
        <taxon>Pootjesviridae</taxon>
        <taxon>Emnonavirus</taxon>
        <taxon>Emnonavirus phiM9</taxon>
    </lineage>
</organism>
<name>A0A0F6R4V3_9CAUD</name>
<sequence length="203" mass="23928">MCHSYHNEMNVGTSKIKRLLLTVRQYPGALVEAGRHFILTSILFKSAVEPYGFIYETTCTVNGMKYLGRKVGDPDVESEYLGSGKHLVRAVKKHGRENFIRRIVEITTKDNHEEREQFWLDHYDCCNSRNWYNIGGSRFGGVSHTGPRENTSNYKGRSGKRNEEQRRRMRKPKKARTQEEWNYIHYVRELAKEERDSRLYPDH</sequence>
<keyword evidence="2" id="KW-0378">Hydrolase</keyword>
<dbReference type="GeneID" id="26517714"/>
<proteinExistence type="predicted"/>
<gene>
    <name evidence="2" type="ORF">Sm_phiM9_032</name>
</gene>
<keyword evidence="3" id="KW-1185">Reference proteome</keyword>
<dbReference type="Gene3D" id="3.40.1440.10">
    <property type="entry name" value="GIY-YIG endonuclease"/>
    <property type="match status" value="1"/>
</dbReference>
<protein>
    <submittedName>
        <fullName evidence="2">Putative homing endonuclease</fullName>
    </submittedName>
</protein>
<dbReference type="GO" id="GO:0004519">
    <property type="term" value="F:endonuclease activity"/>
    <property type="evidence" value="ECO:0007669"/>
    <property type="project" value="UniProtKB-KW"/>
</dbReference>
<dbReference type="RefSeq" id="YP_009189416.1">
    <property type="nucleotide sequence ID" value="NC_028676.1"/>
</dbReference>
<dbReference type="EMBL" id="KP881232">
    <property type="protein sequence ID" value="AKE44662.1"/>
    <property type="molecule type" value="Genomic_DNA"/>
</dbReference>
<dbReference type="Proteomes" id="UP000033804">
    <property type="component" value="Segment"/>
</dbReference>
<dbReference type="SUPFAM" id="SSF82771">
    <property type="entry name" value="GIY-YIG endonuclease"/>
    <property type="match status" value="1"/>
</dbReference>
<feature type="region of interest" description="Disordered" evidence="1">
    <location>
        <begin position="142"/>
        <end position="177"/>
    </location>
</feature>
<evidence type="ECO:0000313" key="2">
    <source>
        <dbReference type="EMBL" id="AKE44662.1"/>
    </source>
</evidence>
<dbReference type="KEGG" id="vg:26517714"/>